<evidence type="ECO:0000259" key="4">
    <source>
        <dbReference type="Pfam" id="PF01420"/>
    </source>
</evidence>
<protein>
    <submittedName>
        <fullName evidence="5">Type I restriction enzyme ZgaDII, S subunit</fullName>
    </submittedName>
</protein>
<reference evidence="6" key="1">
    <citation type="submission" date="2009-07" db="EMBL/GenBank/DDBJ databases">
        <title>Complete genome sequence of Zobellia galactanivorans Dsij.</title>
        <authorList>
            <consortium name="Genoscope - CEA"/>
        </authorList>
    </citation>
    <scope>NUCLEOTIDE SEQUENCE [LARGE SCALE GENOMIC DNA]</scope>
    <source>
        <strain evidence="6">DSM 12802 / CCUG 47099 / CIP 106680 / NCIMB 13871 / Dsij</strain>
    </source>
</reference>
<keyword evidence="2" id="KW-0680">Restriction system</keyword>
<dbReference type="OrthoDB" id="9816225at2"/>
<dbReference type="PANTHER" id="PTHR30408:SF13">
    <property type="entry name" value="TYPE I RESTRICTION ENZYME HINDI SPECIFICITY SUBUNIT"/>
    <property type="match status" value="1"/>
</dbReference>
<dbReference type="PANTHER" id="PTHR30408">
    <property type="entry name" value="TYPE-1 RESTRICTION ENZYME ECOKI SPECIFICITY PROTEIN"/>
    <property type="match status" value="1"/>
</dbReference>
<dbReference type="KEGG" id="zga:ZOBELLIA_1655"/>
<feature type="domain" description="Type I restriction modification DNA specificity" evidence="4">
    <location>
        <begin position="2"/>
        <end position="187"/>
    </location>
</feature>
<reference evidence="5 6" key="2">
    <citation type="journal article" date="2012" name="Environ. Microbiol.">
        <title>Characterization of the first alginolytic operons in a marine bacterium: from their emergence in marine Flavobacteriia to their independent transfers to marine Proteobacteria and human gut Bacteroides.</title>
        <authorList>
            <person name="Thomas F."/>
            <person name="Barbeyron T."/>
            <person name="Tonon T."/>
            <person name="Genicot S."/>
            <person name="Czjzek M."/>
            <person name="Michel G."/>
        </authorList>
    </citation>
    <scope>NUCLEOTIDE SEQUENCE [LARGE SCALE GENOMIC DNA]</scope>
    <source>
        <strain evidence="6">DSM 12802 / CCUG 47099 / CIP 106680 / NCIMB 13871 / Dsij</strain>
    </source>
</reference>
<name>G0LB06_ZOBGA</name>
<dbReference type="Gene3D" id="3.90.220.20">
    <property type="entry name" value="DNA methylase specificity domains"/>
    <property type="match status" value="2"/>
</dbReference>
<comment type="similarity">
    <text evidence="1">Belongs to the type-I restriction system S methylase family.</text>
</comment>
<keyword evidence="6" id="KW-1185">Reference proteome</keyword>
<dbReference type="PATRIC" id="fig|63186.3.peg.1637"/>
<dbReference type="Proteomes" id="UP000008898">
    <property type="component" value="Chromosome"/>
</dbReference>
<dbReference type="CDD" id="cd17243">
    <property type="entry name" value="RMtype1_S_AchA6I-TRD2-CR2_like"/>
    <property type="match status" value="1"/>
</dbReference>
<dbReference type="InterPro" id="IPR052021">
    <property type="entry name" value="Type-I_RS_S_subunit"/>
</dbReference>
<dbReference type="AlphaFoldDB" id="G0LB06"/>
<proteinExistence type="inferred from homology"/>
<dbReference type="GO" id="GO:0009307">
    <property type="term" value="P:DNA restriction-modification system"/>
    <property type="evidence" value="ECO:0007669"/>
    <property type="project" value="UniProtKB-KW"/>
</dbReference>
<feature type="domain" description="Type I restriction modification DNA specificity" evidence="4">
    <location>
        <begin position="218"/>
        <end position="368"/>
    </location>
</feature>
<evidence type="ECO:0000313" key="5">
    <source>
        <dbReference type="EMBL" id="CAZ95710.1"/>
    </source>
</evidence>
<dbReference type="InterPro" id="IPR044946">
    <property type="entry name" value="Restrct_endonuc_typeI_TRD_sf"/>
</dbReference>
<dbReference type="RefSeq" id="WP_013993018.1">
    <property type="nucleotide sequence ID" value="NC_015844.1"/>
</dbReference>
<dbReference type="STRING" id="63186.ZOBELLIA_1655"/>
<dbReference type="Pfam" id="PF01420">
    <property type="entry name" value="Methylase_S"/>
    <property type="match status" value="2"/>
</dbReference>
<dbReference type="SUPFAM" id="SSF116734">
    <property type="entry name" value="DNA methylase specificity domain"/>
    <property type="match status" value="2"/>
</dbReference>
<evidence type="ECO:0000256" key="2">
    <source>
        <dbReference type="ARBA" id="ARBA00022747"/>
    </source>
</evidence>
<keyword evidence="3" id="KW-0238">DNA-binding</keyword>
<dbReference type="GO" id="GO:0003677">
    <property type="term" value="F:DNA binding"/>
    <property type="evidence" value="ECO:0007669"/>
    <property type="project" value="UniProtKB-KW"/>
</dbReference>
<evidence type="ECO:0000313" key="6">
    <source>
        <dbReference type="Proteomes" id="UP000008898"/>
    </source>
</evidence>
<accession>G0LB06</accession>
<evidence type="ECO:0000256" key="1">
    <source>
        <dbReference type="ARBA" id="ARBA00010923"/>
    </source>
</evidence>
<organism evidence="5 6">
    <name type="scientific">Zobellia galactanivorans (strain DSM 12802 / CCUG 47099 / CIP 106680 / NCIMB 13871 / Dsij)</name>
    <dbReference type="NCBI Taxonomy" id="63186"/>
    <lineage>
        <taxon>Bacteria</taxon>
        <taxon>Pseudomonadati</taxon>
        <taxon>Bacteroidota</taxon>
        <taxon>Flavobacteriia</taxon>
        <taxon>Flavobacteriales</taxon>
        <taxon>Flavobacteriaceae</taxon>
        <taxon>Zobellia</taxon>
    </lineage>
</organism>
<evidence type="ECO:0000256" key="3">
    <source>
        <dbReference type="ARBA" id="ARBA00023125"/>
    </source>
</evidence>
<dbReference type="InterPro" id="IPR000055">
    <property type="entry name" value="Restrct_endonuc_typeI_TRD"/>
</dbReference>
<dbReference type="REBASE" id="38115">
    <property type="entry name" value="S.ZgaJTORF1657P"/>
</dbReference>
<dbReference type="EMBL" id="FP476056">
    <property type="protein sequence ID" value="CAZ95710.1"/>
    <property type="molecule type" value="Genomic_DNA"/>
</dbReference>
<sequence length="423" mass="47786">MPKNWKTYKFEELYNIASGLSKSRDQFGFGHPFVTFKDVFYNWFLPEELGDLANTNEKEQKKGGIKKGDIILTRTSETLHELGMSSVALKDYPNSTFNGFCKRLRQKDESSIKIEPVFMAYFLRSHYFRNEVSKYATMTTRASLNIAAINSLSITLPPFNEQQKIASILKPLDDKIENNLAMNKTLEEMAMALYKHWFVDFGPFKDGKFIDSELGKIPEGWEVKGLLEIVGLLTGGTPKTKIEEYWNGNIKWVSAKDLGNNGSIYTTETERTITPKGIEKSAAKILPEDSTIIVARGSVGKMGMLAHPMAINQSCFGLYPKDNYSPGIIYLLICKLVDRFQRISYGSVFDTITTSAFSTTQVISPPKQLIEELGLSIDPMFKTIKENTLENKTLAKLRDTLLPKLISGEVRLKEFEEKLTAPL</sequence>
<dbReference type="HOGENOM" id="CLU_021095_2_3_10"/>
<dbReference type="Gene3D" id="1.10.287.1120">
    <property type="entry name" value="Bipartite methylase S protein"/>
    <property type="match status" value="1"/>
</dbReference>
<gene>
    <name evidence="5" type="primary">hsdS2</name>
    <name evidence="5" type="ordered locus">zobellia_1655</name>
</gene>